<accession>A0AAV3TBS0</accession>
<dbReference type="Proteomes" id="UP001500420">
    <property type="component" value="Unassembled WGS sequence"/>
</dbReference>
<gene>
    <name evidence="2" type="ORF">GCM10009020_23580</name>
</gene>
<comment type="caution">
    <text evidence="2">The sequence shown here is derived from an EMBL/GenBank/DDBJ whole genome shotgun (WGS) entry which is preliminary data.</text>
</comment>
<feature type="domain" description="HEWD" evidence="1">
    <location>
        <begin position="1"/>
        <end position="60"/>
    </location>
</feature>
<reference evidence="2 3" key="1">
    <citation type="journal article" date="2019" name="Int. J. Syst. Evol. Microbiol.">
        <title>The Global Catalogue of Microorganisms (GCM) 10K type strain sequencing project: providing services to taxonomists for standard genome sequencing and annotation.</title>
        <authorList>
            <consortium name="The Broad Institute Genomics Platform"/>
            <consortium name="The Broad Institute Genome Sequencing Center for Infectious Disease"/>
            <person name="Wu L."/>
            <person name="Ma J."/>
        </authorList>
    </citation>
    <scope>NUCLEOTIDE SEQUENCE [LARGE SCALE GENOMIC DNA]</scope>
    <source>
        <strain evidence="2 3">JCM 16328</strain>
    </source>
</reference>
<evidence type="ECO:0000313" key="3">
    <source>
        <dbReference type="Proteomes" id="UP001500420"/>
    </source>
</evidence>
<evidence type="ECO:0000313" key="2">
    <source>
        <dbReference type="EMBL" id="GAA0675243.1"/>
    </source>
</evidence>
<dbReference type="Pfam" id="PF20576">
    <property type="entry name" value="HEWD"/>
    <property type="match status" value="1"/>
</dbReference>
<dbReference type="RefSeq" id="WP_343774223.1">
    <property type="nucleotide sequence ID" value="NZ_BAAADV010000004.1"/>
</dbReference>
<keyword evidence="3" id="KW-1185">Reference proteome</keyword>
<name>A0AAV3TBS0_9EURY</name>
<dbReference type="EMBL" id="BAAADV010000004">
    <property type="protein sequence ID" value="GAA0675243.1"/>
    <property type="molecule type" value="Genomic_DNA"/>
</dbReference>
<dbReference type="InterPro" id="IPR046782">
    <property type="entry name" value="HEWD"/>
</dbReference>
<evidence type="ECO:0000259" key="1">
    <source>
        <dbReference type="Pfam" id="PF20576"/>
    </source>
</evidence>
<protein>
    <recommendedName>
        <fullName evidence="1">HEWD domain-containing protein</fullName>
    </recommendedName>
</protein>
<dbReference type="AlphaFoldDB" id="A0AAV3TBS0"/>
<sequence length="63" mass="7200">MATTIRKPRSRKCELCGRQEAWDDERGSWQIVADDGERAVGNPHCIHEWDITGSFTPIERTDA</sequence>
<proteinExistence type="predicted"/>
<organism evidence="2 3">
    <name type="scientific">Natronoarchaeum mannanilyticum</name>
    <dbReference type="NCBI Taxonomy" id="926360"/>
    <lineage>
        <taxon>Archaea</taxon>
        <taxon>Methanobacteriati</taxon>
        <taxon>Methanobacteriota</taxon>
        <taxon>Stenosarchaea group</taxon>
        <taxon>Halobacteria</taxon>
        <taxon>Halobacteriales</taxon>
        <taxon>Natronoarchaeaceae</taxon>
    </lineage>
</organism>